<dbReference type="AlphaFoldDB" id="A0AAV4CIG1"/>
<comment type="caution">
    <text evidence="1">The sequence shown here is derived from an EMBL/GenBank/DDBJ whole genome shotgun (WGS) entry which is preliminary data.</text>
</comment>
<proteinExistence type="predicted"/>
<dbReference type="InterPro" id="IPR043504">
    <property type="entry name" value="Peptidase_S1_PA_chymotrypsin"/>
</dbReference>
<dbReference type="Proteomes" id="UP000735302">
    <property type="component" value="Unassembled WGS sequence"/>
</dbReference>
<dbReference type="InterPro" id="IPR009003">
    <property type="entry name" value="Peptidase_S1_PA"/>
</dbReference>
<protein>
    <recommendedName>
        <fullName evidence="3">Serine protease</fullName>
    </recommendedName>
</protein>
<evidence type="ECO:0000313" key="1">
    <source>
        <dbReference type="EMBL" id="GFO31778.1"/>
    </source>
</evidence>
<dbReference type="SUPFAM" id="SSF50494">
    <property type="entry name" value="Trypsin-like serine proteases"/>
    <property type="match status" value="1"/>
</dbReference>
<evidence type="ECO:0000313" key="2">
    <source>
        <dbReference type="Proteomes" id="UP000735302"/>
    </source>
</evidence>
<gene>
    <name evidence="1" type="ORF">PoB_005828300</name>
</gene>
<sequence length="423" mass="47255">MGQHLWLDFGRFSWCPRELKTSVHENAYIFWTEKMGQAKSLFFTENKPTETDLNDGPRSREDNQVDVGVSYHEASTNPDVTENVQTDQAGGVQNENREQDLADVVLNRGQGFHECEVLGSGPEAYESALTWKNCTKHPGHVDFIPISKFSSSGLAQFRPRQQQLIGSLVRNLSELTVRLRVHYTSTARPNGYCFSQLRGKNILHTGTGYVTGVQPGSGPCYCAECSQSPTPNHSWHQIKVYTACHVVYNAEEARSTQVDFFYDYDDEPEGVKSRMQTVWAVNTVATDPVGDWCMLMCATHDEALARKLETDQEELRGTVLFRSFEERDQDALGICVVVSHPHGRRKHVTIGDIMNWSSQSSYTSEFLYTTKTCPGSSGAPVFCAVTDKADKHSSRWLGPHSKGGLDEDLNMSGLSINCSNTAF</sequence>
<keyword evidence="2" id="KW-1185">Reference proteome</keyword>
<reference evidence="1 2" key="1">
    <citation type="journal article" date="2021" name="Elife">
        <title>Chloroplast acquisition without the gene transfer in kleptoplastic sea slugs, Plakobranchus ocellatus.</title>
        <authorList>
            <person name="Maeda T."/>
            <person name="Takahashi S."/>
            <person name="Yoshida T."/>
            <person name="Shimamura S."/>
            <person name="Takaki Y."/>
            <person name="Nagai Y."/>
            <person name="Toyoda A."/>
            <person name="Suzuki Y."/>
            <person name="Arimoto A."/>
            <person name="Ishii H."/>
            <person name="Satoh N."/>
            <person name="Nishiyama T."/>
            <person name="Hasebe M."/>
            <person name="Maruyama T."/>
            <person name="Minagawa J."/>
            <person name="Obokata J."/>
            <person name="Shigenobu S."/>
        </authorList>
    </citation>
    <scope>NUCLEOTIDE SEQUENCE [LARGE SCALE GENOMIC DNA]</scope>
</reference>
<name>A0AAV4CIG1_9GAST</name>
<evidence type="ECO:0008006" key="3">
    <source>
        <dbReference type="Google" id="ProtNLM"/>
    </source>
</evidence>
<organism evidence="1 2">
    <name type="scientific">Plakobranchus ocellatus</name>
    <dbReference type="NCBI Taxonomy" id="259542"/>
    <lineage>
        <taxon>Eukaryota</taxon>
        <taxon>Metazoa</taxon>
        <taxon>Spiralia</taxon>
        <taxon>Lophotrochozoa</taxon>
        <taxon>Mollusca</taxon>
        <taxon>Gastropoda</taxon>
        <taxon>Heterobranchia</taxon>
        <taxon>Euthyneura</taxon>
        <taxon>Panpulmonata</taxon>
        <taxon>Sacoglossa</taxon>
        <taxon>Placobranchoidea</taxon>
        <taxon>Plakobranchidae</taxon>
        <taxon>Plakobranchus</taxon>
    </lineage>
</organism>
<dbReference type="Gene3D" id="2.40.10.10">
    <property type="entry name" value="Trypsin-like serine proteases"/>
    <property type="match status" value="2"/>
</dbReference>
<dbReference type="Pfam" id="PF13365">
    <property type="entry name" value="Trypsin_2"/>
    <property type="match status" value="1"/>
</dbReference>
<accession>A0AAV4CIG1</accession>
<dbReference type="EMBL" id="BLXT01006428">
    <property type="protein sequence ID" value="GFO31778.1"/>
    <property type="molecule type" value="Genomic_DNA"/>
</dbReference>